<evidence type="ECO:0000313" key="7">
    <source>
        <dbReference type="EnsemblPlants" id="cds.evm.model.01.1262"/>
    </source>
</evidence>
<dbReference type="FunFam" id="3.40.50.300:FF:001027">
    <property type="entry name" value="dynamin-related protein 3A"/>
    <property type="match status" value="1"/>
</dbReference>
<evidence type="ECO:0000256" key="3">
    <source>
        <dbReference type="ARBA" id="ARBA00023175"/>
    </source>
</evidence>
<dbReference type="CDD" id="cd08771">
    <property type="entry name" value="DLP_1"/>
    <property type="match status" value="1"/>
</dbReference>
<keyword evidence="8" id="KW-1185">Reference proteome</keyword>
<dbReference type="Gramene" id="evm.model.01.1262">
    <property type="protein sequence ID" value="cds.evm.model.01.1262"/>
    <property type="gene ID" value="evm.TU.01.1262"/>
</dbReference>
<keyword evidence="2" id="KW-0342">GTP-binding</keyword>
<proteinExistence type="predicted"/>
<sequence length="730" mass="80750">MGKGPAAATIGSSLVPIINKLQEIIAPVGNNSSLDISLPLVAVIGSQSSGKSSVLEALVGRDFLPRGCDICTRRPLLLVLENRPETDDEGAEWGEFRHLPGKRFYDFSKIRREIQAETDRGAGSNKGVSEEQIFLKISSPNVLNMMLVDLPGITKVPVGDQPSDIEARVRKMIMTQIRQEKCIILAVSPANSDLATSDALQMAREADPTGSRTIGVITKLDIMDRGTNARNFLLGKVIPLRLGYIGVINRSQEDINKNRSIADALSREETFFRDHPVYSGLPSSCGIPQLSRKLNQILEQHIRMALPSLKSELNSEMSVVGKELQKYGNMAEANMEKGVILLNILSKYCEDFSALVDGCSKEISTKELSGGARINYIIHSIFIKSLEEVDPCEGLTDDDIRITIQNAAGARNALIVPEAPFEVLVRAQIARLLDPSLQCVRYVHDELMKISRACEVSDLQRFPNLRKRMDEIMVKFLCDGVKPAEKMIRDHIEMEMDWINYLHPNFLSGRKAVKLALEQLRSQQESRSSVNNEKPTSSGGNTSTRTWGIPSMSSVNSSPRTWGIPSMFGTRGGSSEGKPVSNTTVDEPNGCSNQMPCTIQLTEPPSILRPLEATESETVEICVTKSLIQSYYDIVRKNIQDLVPKAIMHFLVNHTKRKLQSTFTQKLYSGDLFEELLIEDDEVVSKRKCNQELFLVLQEAIEMLEEVESDVSTGSSTIISSSSSVAGITY</sequence>
<dbReference type="InterPro" id="IPR020850">
    <property type="entry name" value="GED_dom"/>
</dbReference>
<feature type="domain" description="Dynamin-type G" evidence="6">
    <location>
        <begin position="35"/>
        <end position="307"/>
    </location>
</feature>
<dbReference type="InterPro" id="IPR022812">
    <property type="entry name" value="Dynamin"/>
</dbReference>
<dbReference type="SUPFAM" id="SSF52540">
    <property type="entry name" value="P-loop containing nucleoside triphosphate hydrolases"/>
    <property type="match status" value="1"/>
</dbReference>
<evidence type="ECO:0000256" key="1">
    <source>
        <dbReference type="ARBA" id="ARBA00022741"/>
    </source>
</evidence>
<dbReference type="OMA" id="IRYIFQS"/>
<dbReference type="EnsemblPlants" id="evm.model.01.1262">
    <property type="protein sequence ID" value="cds.evm.model.01.1262"/>
    <property type="gene ID" value="evm.TU.01.1262"/>
</dbReference>
<dbReference type="InterPro" id="IPR030381">
    <property type="entry name" value="G_DYNAMIN_dom"/>
</dbReference>
<dbReference type="InterPro" id="IPR003130">
    <property type="entry name" value="GED"/>
</dbReference>
<evidence type="ECO:0000259" key="6">
    <source>
        <dbReference type="PROSITE" id="PS51718"/>
    </source>
</evidence>
<evidence type="ECO:0000256" key="4">
    <source>
        <dbReference type="SAM" id="MobiDB-lite"/>
    </source>
</evidence>
<dbReference type="OrthoDB" id="5061070at2759"/>
<dbReference type="PROSITE" id="PS51718">
    <property type="entry name" value="G_DYNAMIN_2"/>
    <property type="match status" value="1"/>
</dbReference>
<keyword evidence="3" id="KW-0505">Motor protein</keyword>
<evidence type="ECO:0000259" key="5">
    <source>
        <dbReference type="PROSITE" id="PS51388"/>
    </source>
</evidence>
<dbReference type="GO" id="GO:0005737">
    <property type="term" value="C:cytoplasm"/>
    <property type="evidence" value="ECO:0007669"/>
    <property type="project" value="TreeGrafter"/>
</dbReference>
<keyword evidence="1" id="KW-0547">Nucleotide-binding</keyword>
<dbReference type="InterPro" id="IPR001401">
    <property type="entry name" value="Dynamin_GTPase"/>
</dbReference>
<dbReference type="EMBL" id="UZAU01000024">
    <property type="status" value="NOT_ANNOTATED_CDS"/>
    <property type="molecule type" value="Genomic_DNA"/>
</dbReference>
<evidence type="ECO:0000313" key="8">
    <source>
        <dbReference type="Proteomes" id="UP000596661"/>
    </source>
</evidence>
<dbReference type="InterPro" id="IPR000375">
    <property type="entry name" value="Dynamin_stalk"/>
</dbReference>
<dbReference type="GO" id="GO:0005874">
    <property type="term" value="C:microtubule"/>
    <property type="evidence" value="ECO:0007669"/>
    <property type="project" value="TreeGrafter"/>
</dbReference>
<accession>A0A803NGB1</accession>
<evidence type="ECO:0008006" key="9">
    <source>
        <dbReference type="Google" id="ProtNLM"/>
    </source>
</evidence>
<feature type="compositionally biased region" description="Polar residues" evidence="4">
    <location>
        <begin position="580"/>
        <end position="592"/>
    </location>
</feature>
<dbReference type="GO" id="GO:0016020">
    <property type="term" value="C:membrane"/>
    <property type="evidence" value="ECO:0007669"/>
    <property type="project" value="TreeGrafter"/>
</dbReference>
<dbReference type="GO" id="GO:0005525">
    <property type="term" value="F:GTP binding"/>
    <property type="evidence" value="ECO:0007669"/>
    <property type="project" value="InterPro"/>
</dbReference>
<dbReference type="Pfam" id="PF02212">
    <property type="entry name" value="GED"/>
    <property type="match status" value="1"/>
</dbReference>
<dbReference type="GO" id="GO:0003924">
    <property type="term" value="F:GTPase activity"/>
    <property type="evidence" value="ECO:0007669"/>
    <property type="project" value="InterPro"/>
</dbReference>
<dbReference type="Proteomes" id="UP000596661">
    <property type="component" value="Chromosome 1"/>
</dbReference>
<protein>
    <recommendedName>
        <fullName evidence="9">Dynamin-related protein 3A</fullName>
    </recommendedName>
</protein>
<dbReference type="SMART" id="SM00053">
    <property type="entry name" value="DYNc"/>
    <property type="match status" value="1"/>
</dbReference>
<feature type="compositionally biased region" description="Polar residues" evidence="4">
    <location>
        <begin position="530"/>
        <end position="560"/>
    </location>
</feature>
<dbReference type="GO" id="GO:0008017">
    <property type="term" value="F:microtubule binding"/>
    <property type="evidence" value="ECO:0007669"/>
    <property type="project" value="TreeGrafter"/>
</dbReference>
<reference evidence="7" key="2">
    <citation type="submission" date="2021-03" db="UniProtKB">
        <authorList>
            <consortium name="EnsemblPlants"/>
        </authorList>
    </citation>
    <scope>IDENTIFICATION</scope>
</reference>
<feature type="region of interest" description="Disordered" evidence="4">
    <location>
        <begin position="522"/>
        <end position="592"/>
    </location>
</feature>
<dbReference type="InterPro" id="IPR027417">
    <property type="entry name" value="P-loop_NTPase"/>
</dbReference>
<dbReference type="PANTHER" id="PTHR11566">
    <property type="entry name" value="DYNAMIN"/>
    <property type="match status" value="1"/>
</dbReference>
<dbReference type="Gene3D" id="1.20.120.1240">
    <property type="entry name" value="Dynamin, middle domain"/>
    <property type="match status" value="1"/>
</dbReference>
<dbReference type="PANTHER" id="PTHR11566:SF84">
    <property type="entry name" value="DYNAMIN-RELATED PROTEIN 3A-LIKE"/>
    <property type="match status" value="1"/>
</dbReference>
<evidence type="ECO:0000256" key="2">
    <source>
        <dbReference type="ARBA" id="ARBA00023134"/>
    </source>
</evidence>
<dbReference type="Gene3D" id="3.40.50.300">
    <property type="entry name" value="P-loop containing nucleotide triphosphate hydrolases"/>
    <property type="match status" value="1"/>
</dbReference>
<dbReference type="Pfam" id="PF00350">
    <property type="entry name" value="Dynamin_N"/>
    <property type="match status" value="1"/>
</dbReference>
<dbReference type="PRINTS" id="PR00195">
    <property type="entry name" value="DYNAMIN"/>
</dbReference>
<name>A0A803NGB1_CANSA</name>
<dbReference type="Pfam" id="PF01031">
    <property type="entry name" value="Dynamin_M"/>
    <property type="match status" value="1"/>
</dbReference>
<dbReference type="SMART" id="SM00302">
    <property type="entry name" value="GED"/>
    <property type="match status" value="1"/>
</dbReference>
<dbReference type="InterPro" id="IPR045063">
    <property type="entry name" value="Dynamin_N"/>
</dbReference>
<organism evidence="7 8">
    <name type="scientific">Cannabis sativa</name>
    <name type="common">Hemp</name>
    <name type="synonym">Marijuana</name>
    <dbReference type="NCBI Taxonomy" id="3483"/>
    <lineage>
        <taxon>Eukaryota</taxon>
        <taxon>Viridiplantae</taxon>
        <taxon>Streptophyta</taxon>
        <taxon>Embryophyta</taxon>
        <taxon>Tracheophyta</taxon>
        <taxon>Spermatophyta</taxon>
        <taxon>Magnoliopsida</taxon>
        <taxon>eudicotyledons</taxon>
        <taxon>Gunneridae</taxon>
        <taxon>Pentapetalae</taxon>
        <taxon>rosids</taxon>
        <taxon>fabids</taxon>
        <taxon>Rosales</taxon>
        <taxon>Cannabaceae</taxon>
        <taxon>Cannabis</taxon>
    </lineage>
</organism>
<feature type="domain" description="GED" evidence="5">
    <location>
        <begin position="621"/>
        <end position="712"/>
    </location>
</feature>
<dbReference type="AlphaFoldDB" id="A0A803NGB1"/>
<dbReference type="PROSITE" id="PS51388">
    <property type="entry name" value="GED"/>
    <property type="match status" value="1"/>
</dbReference>
<reference evidence="7" key="1">
    <citation type="submission" date="2018-11" db="EMBL/GenBank/DDBJ databases">
        <authorList>
            <person name="Grassa J C."/>
        </authorList>
    </citation>
    <scope>NUCLEOTIDE SEQUENCE [LARGE SCALE GENOMIC DNA]</scope>
</reference>